<name>A0AAV7HIQ4_DENCH</name>
<sequence length="174" mass="19600">MHWTITPTKGLPLFWHRRKILRQRTQRSGTRWGISVKVKRKGNGKRAHFSEMAGIKGHCHPLPATSARWPPPQATTSATAGRPTTANHYHRLPTSACHRQPPPPPPLATTSGYHLLPTLYSSSSPNQPPSPPEIGHQRHPFRQPEVAEPTVQVRVEEHIARFYVAMDDDVFPLM</sequence>
<feature type="region of interest" description="Disordered" evidence="1">
    <location>
        <begin position="69"/>
        <end position="139"/>
    </location>
</feature>
<dbReference type="Proteomes" id="UP000775213">
    <property type="component" value="Unassembled WGS sequence"/>
</dbReference>
<evidence type="ECO:0000313" key="3">
    <source>
        <dbReference type="Proteomes" id="UP000775213"/>
    </source>
</evidence>
<reference evidence="2 3" key="1">
    <citation type="journal article" date="2021" name="Hortic Res">
        <title>Chromosome-scale assembly of the Dendrobium chrysotoxum genome enhances the understanding of orchid evolution.</title>
        <authorList>
            <person name="Zhang Y."/>
            <person name="Zhang G.Q."/>
            <person name="Zhang D."/>
            <person name="Liu X.D."/>
            <person name="Xu X.Y."/>
            <person name="Sun W.H."/>
            <person name="Yu X."/>
            <person name="Zhu X."/>
            <person name="Wang Z.W."/>
            <person name="Zhao X."/>
            <person name="Zhong W.Y."/>
            <person name="Chen H."/>
            <person name="Yin W.L."/>
            <person name="Huang T."/>
            <person name="Niu S.C."/>
            <person name="Liu Z.J."/>
        </authorList>
    </citation>
    <scope>NUCLEOTIDE SEQUENCE [LARGE SCALE GENOMIC DNA]</scope>
    <source>
        <strain evidence="2">Lindl</strain>
    </source>
</reference>
<evidence type="ECO:0000256" key="1">
    <source>
        <dbReference type="SAM" id="MobiDB-lite"/>
    </source>
</evidence>
<protein>
    <submittedName>
        <fullName evidence="2">Uncharacterized protein</fullName>
    </submittedName>
</protein>
<feature type="compositionally biased region" description="Polar residues" evidence="1">
    <location>
        <begin position="74"/>
        <end position="87"/>
    </location>
</feature>
<proteinExistence type="predicted"/>
<gene>
    <name evidence="2" type="ORF">IEQ34_001979</name>
</gene>
<accession>A0AAV7HIQ4</accession>
<comment type="caution">
    <text evidence="2">The sequence shown here is derived from an EMBL/GenBank/DDBJ whole genome shotgun (WGS) entry which is preliminary data.</text>
</comment>
<evidence type="ECO:0000313" key="2">
    <source>
        <dbReference type="EMBL" id="KAH0468747.1"/>
    </source>
</evidence>
<dbReference type="EMBL" id="JAGFBR010000003">
    <property type="protein sequence ID" value="KAH0468747.1"/>
    <property type="molecule type" value="Genomic_DNA"/>
</dbReference>
<keyword evidence="3" id="KW-1185">Reference proteome</keyword>
<organism evidence="2 3">
    <name type="scientific">Dendrobium chrysotoxum</name>
    <name type="common">Orchid</name>
    <dbReference type="NCBI Taxonomy" id="161865"/>
    <lineage>
        <taxon>Eukaryota</taxon>
        <taxon>Viridiplantae</taxon>
        <taxon>Streptophyta</taxon>
        <taxon>Embryophyta</taxon>
        <taxon>Tracheophyta</taxon>
        <taxon>Spermatophyta</taxon>
        <taxon>Magnoliopsida</taxon>
        <taxon>Liliopsida</taxon>
        <taxon>Asparagales</taxon>
        <taxon>Orchidaceae</taxon>
        <taxon>Epidendroideae</taxon>
        <taxon>Malaxideae</taxon>
        <taxon>Dendrobiinae</taxon>
        <taxon>Dendrobium</taxon>
    </lineage>
</organism>
<dbReference type="AlphaFoldDB" id="A0AAV7HIQ4"/>